<dbReference type="AlphaFoldDB" id="A0A3M2IT41"/>
<reference evidence="1 2" key="1">
    <citation type="submission" date="2018-10" db="EMBL/GenBank/DDBJ databases">
        <title>Isolation, diversity and antifungal activity of actinobacteria from wheat.</title>
        <authorList>
            <person name="Han C."/>
        </authorList>
    </citation>
    <scope>NUCLEOTIDE SEQUENCE [LARGE SCALE GENOMIC DNA]</scope>
    <source>
        <strain evidence="1 2">NEAU-YY56</strain>
    </source>
</reference>
<proteinExistence type="predicted"/>
<evidence type="ECO:0000313" key="1">
    <source>
        <dbReference type="EMBL" id="RMI03554.1"/>
    </source>
</evidence>
<evidence type="ECO:0000313" key="2">
    <source>
        <dbReference type="Proteomes" id="UP000269289"/>
    </source>
</evidence>
<comment type="caution">
    <text evidence="1">The sequence shown here is derived from an EMBL/GenBank/DDBJ whole genome shotgun (WGS) entry which is preliminary data.</text>
</comment>
<dbReference type="EMBL" id="RFFI01000170">
    <property type="protein sequence ID" value="RMI03554.1"/>
    <property type="molecule type" value="Genomic_DNA"/>
</dbReference>
<name>A0A3M2IT41_9CELL</name>
<feature type="non-terminal residue" evidence="1">
    <location>
        <position position="84"/>
    </location>
</feature>
<gene>
    <name evidence="1" type="ORF">EBM89_19210</name>
</gene>
<dbReference type="Proteomes" id="UP000269289">
    <property type="component" value="Unassembled WGS sequence"/>
</dbReference>
<protein>
    <submittedName>
        <fullName evidence="1">Uncharacterized protein</fullName>
    </submittedName>
</protein>
<keyword evidence="2" id="KW-1185">Reference proteome</keyword>
<sequence length="84" mass="8566">MVHVRAEFGPTARIVRAERVRTGGVAGFFARERYELTIDVPDGPAPAAAPSLLRRRGITVSGASTTPGGPAPAGIDALLAAADA</sequence>
<accession>A0A3M2IT41</accession>
<organism evidence="1 2">
    <name type="scientific">Cellulomonas triticagri</name>
    <dbReference type="NCBI Taxonomy" id="2483352"/>
    <lineage>
        <taxon>Bacteria</taxon>
        <taxon>Bacillati</taxon>
        <taxon>Actinomycetota</taxon>
        <taxon>Actinomycetes</taxon>
        <taxon>Micrococcales</taxon>
        <taxon>Cellulomonadaceae</taxon>
        <taxon>Cellulomonas</taxon>
    </lineage>
</organism>